<protein>
    <recommendedName>
        <fullName evidence="3">C-type lectin domain-containing protein</fullName>
    </recommendedName>
</protein>
<dbReference type="Proteomes" id="UP001487740">
    <property type="component" value="Unassembled WGS sequence"/>
</dbReference>
<feature type="domain" description="C-type lectin" evidence="3">
    <location>
        <begin position="187"/>
        <end position="310"/>
    </location>
</feature>
<organism evidence="4 5">
    <name type="scientific">Scylla paramamosain</name>
    <name type="common">Mud crab</name>
    <dbReference type="NCBI Taxonomy" id="85552"/>
    <lineage>
        <taxon>Eukaryota</taxon>
        <taxon>Metazoa</taxon>
        <taxon>Ecdysozoa</taxon>
        <taxon>Arthropoda</taxon>
        <taxon>Crustacea</taxon>
        <taxon>Multicrustacea</taxon>
        <taxon>Malacostraca</taxon>
        <taxon>Eumalacostraca</taxon>
        <taxon>Eucarida</taxon>
        <taxon>Decapoda</taxon>
        <taxon>Pleocyemata</taxon>
        <taxon>Brachyura</taxon>
        <taxon>Eubrachyura</taxon>
        <taxon>Portunoidea</taxon>
        <taxon>Portunidae</taxon>
        <taxon>Portuninae</taxon>
        <taxon>Scylla</taxon>
    </lineage>
</organism>
<feature type="coiled-coil region" evidence="1">
    <location>
        <begin position="65"/>
        <end position="113"/>
    </location>
</feature>
<dbReference type="CDD" id="cd00037">
    <property type="entry name" value="CLECT"/>
    <property type="match status" value="1"/>
</dbReference>
<name>A0AAW0SLM1_SCYPA</name>
<dbReference type="InterPro" id="IPR001304">
    <property type="entry name" value="C-type_lectin-like"/>
</dbReference>
<gene>
    <name evidence="4" type="ORF">O3P69_008765</name>
</gene>
<evidence type="ECO:0000313" key="4">
    <source>
        <dbReference type="EMBL" id="KAK8376285.1"/>
    </source>
</evidence>
<dbReference type="Pfam" id="PF00059">
    <property type="entry name" value="Lectin_C"/>
    <property type="match status" value="1"/>
</dbReference>
<keyword evidence="5" id="KW-1185">Reference proteome</keyword>
<evidence type="ECO:0000256" key="2">
    <source>
        <dbReference type="SAM" id="SignalP"/>
    </source>
</evidence>
<sequence>MWGRLLKVCVAMTVAAVGTTAAIEEVECECPSDQRVAVLEKMVSRLVGVVEGDSGGHLGRRVEALEQEAGMLTLLNSRLKSLEAEQRLLNEEQANARRNARRWRREVEALRREVLQPEALAERKVDPACCLSLNETMLEAVEREHEVNASLSDLRRRLHNLTHDLHDLQQQTRHHPLLLCPKPYTKVGGQCFHLLTERRNWAQSRMACREQGVAVGGHGDLATPANFTTFRVYIGALQTDSPYLWVGAMREAGKWRWVSNAAQREDLLNLPWDYGEPDNTSDQHHLCVHSLGSIKFHDCTHTAMLSAVCQVT</sequence>
<keyword evidence="2" id="KW-0732">Signal</keyword>
<evidence type="ECO:0000259" key="3">
    <source>
        <dbReference type="PROSITE" id="PS50041"/>
    </source>
</evidence>
<comment type="caution">
    <text evidence="4">The sequence shown here is derived from an EMBL/GenBank/DDBJ whole genome shotgun (WGS) entry which is preliminary data.</text>
</comment>
<dbReference type="InterPro" id="IPR016186">
    <property type="entry name" value="C-type_lectin-like/link_sf"/>
</dbReference>
<proteinExistence type="predicted"/>
<feature type="signal peptide" evidence="2">
    <location>
        <begin position="1"/>
        <end position="21"/>
    </location>
</feature>
<dbReference type="PROSITE" id="PS50041">
    <property type="entry name" value="C_TYPE_LECTIN_2"/>
    <property type="match status" value="1"/>
</dbReference>
<dbReference type="SUPFAM" id="SSF56436">
    <property type="entry name" value="C-type lectin-like"/>
    <property type="match status" value="1"/>
</dbReference>
<dbReference type="InterPro" id="IPR016187">
    <property type="entry name" value="CTDL_fold"/>
</dbReference>
<accession>A0AAW0SLM1</accession>
<evidence type="ECO:0000256" key="1">
    <source>
        <dbReference type="SAM" id="Coils"/>
    </source>
</evidence>
<dbReference type="AlphaFoldDB" id="A0AAW0SLM1"/>
<dbReference type="InterPro" id="IPR050111">
    <property type="entry name" value="C-type_lectin/snaclec_domain"/>
</dbReference>
<reference evidence="4 5" key="1">
    <citation type="submission" date="2023-03" db="EMBL/GenBank/DDBJ databases">
        <title>High-quality genome of Scylla paramamosain provides insights in environmental adaptation.</title>
        <authorList>
            <person name="Zhang L."/>
        </authorList>
    </citation>
    <scope>NUCLEOTIDE SEQUENCE [LARGE SCALE GENOMIC DNA]</scope>
    <source>
        <strain evidence="4">LZ_2023a</strain>
        <tissue evidence="4">Muscle</tissue>
    </source>
</reference>
<dbReference type="EMBL" id="JARAKH010000049">
    <property type="protein sequence ID" value="KAK8376285.1"/>
    <property type="molecule type" value="Genomic_DNA"/>
</dbReference>
<dbReference type="PANTHER" id="PTHR22803">
    <property type="entry name" value="MANNOSE, PHOSPHOLIPASE, LECTIN RECEPTOR RELATED"/>
    <property type="match status" value="1"/>
</dbReference>
<feature type="chain" id="PRO_5043754685" description="C-type lectin domain-containing protein" evidence="2">
    <location>
        <begin position="22"/>
        <end position="312"/>
    </location>
</feature>
<keyword evidence="1" id="KW-0175">Coiled coil</keyword>
<evidence type="ECO:0000313" key="5">
    <source>
        <dbReference type="Proteomes" id="UP001487740"/>
    </source>
</evidence>
<dbReference type="SMART" id="SM00034">
    <property type="entry name" value="CLECT"/>
    <property type="match status" value="1"/>
</dbReference>
<dbReference type="Gene3D" id="3.10.100.10">
    <property type="entry name" value="Mannose-Binding Protein A, subunit A"/>
    <property type="match status" value="1"/>
</dbReference>